<feature type="compositionally biased region" description="Basic and acidic residues" evidence="1">
    <location>
        <begin position="310"/>
        <end position="324"/>
    </location>
</feature>
<evidence type="ECO:0000313" key="2">
    <source>
        <dbReference type="EMBL" id="GID66828.1"/>
    </source>
</evidence>
<reference evidence="2" key="1">
    <citation type="submission" date="2021-01" db="EMBL/GenBank/DDBJ databases">
        <title>Whole genome shotgun sequence of Actinoplanes cyaneus NBRC 14990.</title>
        <authorList>
            <person name="Komaki H."/>
            <person name="Tamura T."/>
        </authorList>
    </citation>
    <scope>NUCLEOTIDE SEQUENCE</scope>
    <source>
        <strain evidence="2">NBRC 14990</strain>
    </source>
</reference>
<feature type="compositionally biased region" description="Polar residues" evidence="1">
    <location>
        <begin position="300"/>
        <end position="309"/>
    </location>
</feature>
<evidence type="ECO:0000313" key="3">
    <source>
        <dbReference type="Proteomes" id="UP000619479"/>
    </source>
</evidence>
<feature type="region of interest" description="Disordered" evidence="1">
    <location>
        <begin position="300"/>
        <end position="378"/>
    </location>
</feature>
<comment type="caution">
    <text evidence="2">The sequence shown here is derived from an EMBL/GenBank/DDBJ whole genome shotgun (WGS) entry which is preliminary data.</text>
</comment>
<dbReference type="AlphaFoldDB" id="A0A919IK06"/>
<protein>
    <recommendedName>
        <fullName evidence="4">ParB/Sulfiredoxin domain-containing protein</fullName>
    </recommendedName>
</protein>
<organism evidence="2 3">
    <name type="scientific">Actinoplanes cyaneus</name>
    <dbReference type="NCBI Taxonomy" id="52696"/>
    <lineage>
        <taxon>Bacteria</taxon>
        <taxon>Bacillati</taxon>
        <taxon>Actinomycetota</taxon>
        <taxon>Actinomycetes</taxon>
        <taxon>Micromonosporales</taxon>
        <taxon>Micromonosporaceae</taxon>
        <taxon>Actinoplanes</taxon>
    </lineage>
</organism>
<gene>
    <name evidence="2" type="ORF">Acy02nite_47090</name>
</gene>
<dbReference type="EMBL" id="BOMH01000036">
    <property type="protein sequence ID" value="GID66828.1"/>
    <property type="molecule type" value="Genomic_DNA"/>
</dbReference>
<sequence>MVAAPWPIEERDLSELDLDLQNVRIPGGELDESAIANYLVEAADLLELIQDILRDGYLDNELPVVVVERGRYVVLEANRRAAALKAILKPALLGKSALKVERLLERYPQAEPLSRVRVMVAPSRAAAQPLLARLHTRNPKKAWLREQQAVFYHAQLSANVSVNDLKLLYPSEAKSIVGFIRMGEMRELIRGIRYDDHELGEFVQESRLKMTAFEYAYDLPKVQQALGLSFNKDGLLASKRLSAGQRRGLQYLLGRFKARTLNTRSAELQRAKPEHETFAKELARIVAGNNDDAADILLSESSPAANTSDGRQRGAEVTGGERLEAPTTAGRPDPSTSGAVGQAAAGKPGKPDRTEPASPSPRGPNRGDTRSRLDMEGFEYKGSSSGLRRRFEELKRLDLRDFPNAAYDLLRTVLECSIKDHFVTARQNRLAGRNLAFCVTELAKAYQSDARMTALINTINRRGALPAAQFAGTTSALNVGNHEPDAFASSADVHEAWDRIKPILIEIVGK</sequence>
<evidence type="ECO:0008006" key="4">
    <source>
        <dbReference type="Google" id="ProtNLM"/>
    </source>
</evidence>
<keyword evidence="3" id="KW-1185">Reference proteome</keyword>
<feature type="compositionally biased region" description="Basic and acidic residues" evidence="1">
    <location>
        <begin position="365"/>
        <end position="378"/>
    </location>
</feature>
<evidence type="ECO:0000256" key="1">
    <source>
        <dbReference type="SAM" id="MobiDB-lite"/>
    </source>
</evidence>
<proteinExistence type="predicted"/>
<accession>A0A919IK06</accession>
<dbReference type="Proteomes" id="UP000619479">
    <property type="component" value="Unassembled WGS sequence"/>
</dbReference>
<name>A0A919IK06_9ACTN</name>